<feature type="compositionally biased region" description="Basic and acidic residues" evidence="2">
    <location>
        <begin position="480"/>
        <end position="500"/>
    </location>
</feature>
<feature type="region of interest" description="Disordered" evidence="2">
    <location>
        <begin position="1"/>
        <end position="29"/>
    </location>
</feature>
<dbReference type="Gene3D" id="3.40.630.190">
    <property type="entry name" value="LCP protein"/>
    <property type="match status" value="1"/>
</dbReference>
<dbReference type="Proteomes" id="UP001596241">
    <property type="component" value="Unassembled WGS sequence"/>
</dbReference>
<protein>
    <submittedName>
        <fullName evidence="6">LCP family protein</fullName>
    </submittedName>
</protein>
<dbReference type="PANTHER" id="PTHR33392:SF6">
    <property type="entry name" value="POLYISOPRENYL-TEICHOIC ACID--PEPTIDOGLYCAN TEICHOIC ACID TRANSFERASE TAGU"/>
    <property type="match status" value="1"/>
</dbReference>
<evidence type="ECO:0000256" key="2">
    <source>
        <dbReference type="SAM" id="MobiDB-lite"/>
    </source>
</evidence>
<dbReference type="Pfam" id="PF03816">
    <property type="entry name" value="LytR_cpsA_psr"/>
    <property type="match status" value="1"/>
</dbReference>
<dbReference type="InterPro" id="IPR050922">
    <property type="entry name" value="LytR/CpsA/Psr_CW_biosynth"/>
</dbReference>
<feature type="region of interest" description="Disordered" evidence="2">
    <location>
        <begin position="356"/>
        <end position="379"/>
    </location>
</feature>
<dbReference type="Gene3D" id="3.30.70.2390">
    <property type="match status" value="1"/>
</dbReference>
<feature type="compositionally biased region" description="Basic and acidic residues" evidence="2">
    <location>
        <begin position="356"/>
        <end position="366"/>
    </location>
</feature>
<evidence type="ECO:0000313" key="6">
    <source>
        <dbReference type="EMBL" id="MFC5892224.1"/>
    </source>
</evidence>
<comment type="similarity">
    <text evidence="1">Belongs to the LytR/CpsA/Psr (LCP) family.</text>
</comment>
<dbReference type="InterPro" id="IPR004474">
    <property type="entry name" value="LytR_CpsA_psr"/>
</dbReference>
<feature type="transmembrane region" description="Helical" evidence="3">
    <location>
        <begin position="31"/>
        <end position="51"/>
    </location>
</feature>
<evidence type="ECO:0000256" key="1">
    <source>
        <dbReference type="ARBA" id="ARBA00006068"/>
    </source>
</evidence>
<feature type="compositionally biased region" description="Low complexity" evidence="2">
    <location>
        <begin position="468"/>
        <end position="479"/>
    </location>
</feature>
<dbReference type="InterPro" id="IPR027381">
    <property type="entry name" value="LytR/CpsA/Psr_C"/>
</dbReference>
<dbReference type="PANTHER" id="PTHR33392">
    <property type="entry name" value="POLYISOPRENYL-TEICHOIC ACID--PEPTIDOGLYCAN TEICHOIC ACID TRANSFERASE TAGU"/>
    <property type="match status" value="1"/>
</dbReference>
<gene>
    <name evidence="6" type="ORF">ACFP3M_05265</name>
</gene>
<feature type="domain" description="Cell envelope-related transcriptional attenuator" evidence="4">
    <location>
        <begin position="104"/>
        <end position="273"/>
    </location>
</feature>
<keyword evidence="7" id="KW-1185">Reference proteome</keyword>
<reference evidence="7" key="1">
    <citation type="journal article" date="2019" name="Int. J. Syst. Evol. Microbiol.">
        <title>The Global Catalogue of Microorganisms (GCM) 10K type strain sequencing project: providing services to taxonomists for standard genome sequencing and annotation.</title>
        <authorList>
            <consortium name="The Broad Institute Genomics Platform"/>
            <consortium name="The Broad Institute Genome Sequencing Center for Infectious Disease"/>
            <person name="Wu L."/>
            <person name="Ma J."/>
        </authorList>
    </citation>
    <scope>NUCLEOTIDE SEQUENCE [LARGE SCALE GENOMIC DNA]</scope>
    <source>
        <strain evidence="7">CGMCC 1.15809</strain>
    </source>
</reference>
<dbReference type="EMBL" id="JBHSPW010000002">
    <property type="protein sequence ID" value="MFC5892224.1"/>
    <property type="molecule type" value="Genomic_DNA"/>
</dbReference>
<proteinExistence type="inferred from homology"/>
<keyword evidence="3" id="KW-0472">Membrane</keyword>
<feature type="domain" description="LytR/CpsA/Psr regulator C-terminal" evidence="5">
    <location>
        <begin position="383"/>
        <end position="465"/>
    </location>
</feature>
<keyword evidence="3" id="KW-1133">Transmembrane helix</keyword>
<name>A0ABW1FH33_9ACTN</name>
<evidence type="ECO:0000313" key="7">
    <source>
        <dbReference type="Proteomes" id="UP001596241"/>
    </source>
</evidence>
<keyword evidence="3" id="KW-0812">Transmembrane</keyword>
<feature type="region of interest" description="Disordered" evidence="2">
    <location>
        <begin position="459"/>
        <end position="506"/>
    </location>
</feature>
<comment type="caution">
    <text evidence="6">The sequence shown here is derived from an EMBL/GenBank/DDBJ whole genome shotgun (WGS) entry which is preliminary data.</text>
</comment>
<feature type="region of interest" description="Disordered" evidence="2">
    <location>
        <begin position="65"/>
        <end position="100"/>
    </location>
</feature>
<feature type="compositionally biased region" description="Basic and acidic residues" evidence="2">
    <location>
        <begin position="1"/>
        <end position="14"/>
    </location>
</feature>
<evidence type="ECO:0000256" key="3">
    <source>
        <dbReference type="SAM" id="Phobius"/>
    </source>
</evidence>
<feature type="compositionally biased region" description="Basic residues" evidence="2">
    <location>
        <begin position="19"/>
        <end position="29"/>
    </location>
</feature>
<accession>A0ABW1FH33</accession>
<sequence length="506" mass="53066">MTGSHSARDGRRNGDNAARGRRRRRRSKARIAGVTTASFLVLVAAGAGWLYHRLDGNITTFGADGVSRDRPAPNTGGSNVLVIGSDSRSGNNSDLGGGEGDVGRSDTAFLLHIYGDRKHALAVSVPRDALVDIPPCRLPDGSWTQPRSNVMFNAAFTVGETADGNPACTQNTVEKLTGLRVDHTVVVDFNGFAKMTEAVGGVPVCVPQDLYQGDLNPNLGHRGKRIFTKGQQTVEGRKALDYVRLRHGIGDGSDIGRIKRQQAFVSGLIRKIKEQGVNPTTLLPLATAATESLTVDPELGSAQKLLSFAMGLKDIDLHNTAFVTVPWRYQGARVAIVHPAADNLWAALRADRTLDGKDAAGEDGPKKKSGKPASQEPVSGAGIDVTVLNGTHSTGLGARVADTLRAAGFAVTATTTAPSQDHTTTRIAYGPGQEERARTTARLFPGAELHEGSAPGITVTVGSSYTETPAPGGTASAPPADDKVPTEVADDARTADDDACAKLSYG</sequence>
<dbReference type="Pfam" id="PF13399">
    <property type="entry name" value="LytR_C"/>
    <property type="match status" value="1"/>
</dbReference>
<evidence type="ECO:0000259" key="4">
    <source>
        <dbReference type="Pfam" id="PF03816"/>
    </source>
</evidence>
<organism evidence="6 7">
    <name type="scientific">Streptomyces ramulosus</name>
    <dbReference type="NCBI Taxonomy" id="47762"/>
    <lineage>
        <taxon>Bacteria</taxon>
        <taxon>Bacillati</taxon>
        <taxon>Actinomycetota</taxon>
        <taxon>Actinomycetes</taxon>
        <taxon>Kitasatosporales</taxon>
        <taxon>Streptomycetaceae</taxon>
        <taxon>Streptomyces</taxon>
    </lineage>
</organism>
<dbReference type="NCBIfam" id="TIGR00350">
    <property type="entry name" value="lytR_cpsA_psr"/>
    <property type="match status" value="1"/>
</dbReference>
<evidence type="ECO:0000259" key="5">
    <source>
        <dbReference type="Pfam" id="PF13399"/>
    </source>
</evidence>
<dbReference type="RefSeq" id="WP_386458791.1">
    <property type="nucleotide sequence ID" value="NZ_BAAAWG010000013.1"/>
</dbReference>